<dbReference type="AlphaFoldDB" id="A0A803N966"/>
<dbReference type="EnsemblPlants" id="AUR62042446-RA">
    <property type="protein sequence ID" value="AUR62042446-RA:cds"/>
    <property type="gene ID" value="AUR62042446"/>
</dbReference>
<protein>
    <submittedName>
        <fullName evidence="1">Uncharacterized protein</fullName>
    </submittedName>
</protein>
<dbReference type="Gramene" id="AUR62042446-RA">
    <property type="protein sequence ID" value="AUR62042446-RA:cds"/>
    <property type="gene ID" value="AUR62042446"/>
</dbReference>
<dbReference type="Proteomes" id="UP000596660">
    <property type="component" value="Unplaced"/>
</dbReference>
<name>A0A803N966_CHEQI</name>
<accession>A0A803N966</accession>
<evidence type="ECO:0000313" key="1">
    <source>
        <dbReference type="EnsemblPlants" id="AUR62042446-RA:cds"/>
    </source>
</evidence>
<organism evidence="1 2">
    <name type="scientific">Chenopodium quinoa</name>
    <name type="common">Quinoa</name>
    <dbReference type="NCBI Taxonomy" id="63459"/>
    <lineage>
        <taxon>Eukaryota</taxon>
        <taxon>Viridiplantae</taxon>
        <taxon>Streptophyta</taxon>
        <taxon>Embryophyta</taxon>
        <taxon>Tracheophyta</taxon>
        <taxon>Spermatophyta</taxon>
        <taxon>Magnoliopsida</taxon>
        <taxon>eudicotyledons</taxon>
        <taxon>Gunneridae</taxon>
        <taxon>Pentapetalae</taxon>
        <taxon>Caryophyllales</taxon>
        <taxon>Chenopodiaceae</taxon>
        <taxon>Chenopodioideae</taxon>
        <taxon>Atripliceae</taxon>
        <taxon>Chenopodium</taxon>
    </lineage>
</organism>
<keyword evidence="2" id="KW-1185">Reference proteome</keyword>
<reference evidence="1" key="2">
    <citation type="submission" date="2021-03" db="UniProtKB">
        <authorList>
            <consortium name="EnsemblPlants"/>
        </authorList>
    </citation>
    <scope>IDENTIFICATION</scope>
</reference>
<evidence type="ECO:0000313" key="2">
    <source>
        <dbReference type="Proteomes" id="UP000596660"/>
    </source>
</evidence>
<sequence length="77" mass="8583">MTTAQLALAWVHHQARELMCVSSLEPLRLKTSTRTLEPYLSSLLLKRLLSVKGHRYGGLTSTWKNSEIPSLSSGMVT</sequence>
<reference evidence="1" key="1">
    <citation type="journal article" date="2017" name="Nature">
        <title>The genome of Chenopodium quinoa.</title>
        <authorList>
            <person name="Jarvis D.E."/>
            <person name="Ho Y.S."/>
            <person name="Lightfoot D.J."/>
            <person name="Schmoeckel S.M."/>
            <person name="Li B."/>
            <person name="Borm T.J.A."/>
            <person name="Ohyanagi H."/>
            <person name="Mineta K."/>
            <person name="Michell C.T."/>
            <person name="Saber N."/>
            <person name="Kharbatia N.M."/>
            <person name="Rupper R.R."/>
            <person name="Sharp A.R."/>
            <person name="Dally N."/>
            <person name="Boughton B.A."/>
            <person name="Woo Y.H."/>
            <person name="Gao G."/>
            <person name="Schijlen E.G.W.M."/>
            <person name="Guo X."/>
            <person name="Momin A.A."/>
            <person name="Negrao S."/>
            <person name="Al-Babili S."/>
            <person name="Gehring C."/>
            <person name="Roessner U."/>
            <person name="Jung C."/>
            <person name="Murphy K."/>
            <person name="Arold S.T."/>
            <person name="Gojobori T."/>
            <person name="van der Linden C.G."/>
            <person name="van Loo E.N."/>
            <person name="Jellen E.N."/>
            <person name="Maughan P.J."/>
            <person name="Tester M."/>
        </authorList>
    </citation>
    <scope>NUCLEOTIDE SEQUENCE [LARGE SCALE GENOMIC DNA]</scope>
    <source>
        <strain evidence="1">cv. PI 614886</strain>
    </source>
</reference>
<proteinExistence type="predicted"/>